<dbReference type="CDD" id="cd06333">
    <property type="entry name" value="PBP1_ABC_RPA1789-like"/>
    <property type="match status" value="1"/>
</dbReference>
<dbReference type="InterPro" id="IPR051010">
    <property type="entry name" value="BCAA_transport"/>
</dbReference>
<name>A0A5D4M2X2_9BACI</name>
<evidence type="ECO:0000256" key="4">
    <source>
        <dbReference type="ARBA" id="ARBA00022970"/>
    </source>
</evidence>
<dbReference type="Proteomes" id="UP000325182">
    <property type="component" value="Unassembled WGS sequence"/>
</dbReference>
<dbReference type="EMBL" id="VTEG01000025">
    <property type="protein sequence ID" value="TYR96284.1"/>
    <property type="molecule type" value="Genomic_DNA"/>
</dbReference>
<sequence>MKKIFTGMLAVALSVGMTACSSESGADGETDKEVYKIGAIYSKTGPGSPLGEPEWNATELLEKQINDDGGINGVPIEIILADDESTPEKAMEEMNRMINDENVLAVLGTTTSGPSLAMKGLAMDSEVPMISAGAAVGIISPVEESKWVFKTPHSDAHAVERVYMYLQDKGMKNVAILADSNAYGASGVEQLEAMKDQYGIKIVANETYNTEDSEMKTQLTKINSTGADVVIVWGTNPGPAVIAKNMKDLGMDMPYIGSHGIANKSFIDLAGDAAEGVVIPTGKLLFPTQIEESDPQYEVISNFYDSYTAAYDSEPTNFGSYGYDNVMLLVEALKAGATDRESIRDYVEKDIKDFVGATGTFTFSAEDHNGLKADSMVLAKVKDGEWVLEK</sequence>
<evidence type="ECO:0000259" key="5">
    <source>
        <dbReference type="Pfam" id="PF13458"/>
    </source>
</evidence>
<dbReference type="InterPro" id="IPR000709">
    <property type="entry name" value="Leu_Ile_Val-bd"/>
</dbReference>
<dbReference type="PANTHER" id="PTHR30483">
    <property type="entry name" value="LEUCINE-SPECIFIC-BINDING PROTEIN"/>
    <property type="match status" value="1"/>
</dbReference>
<dbReference type="PROSITE" id="PS51257">
    <property type="entry name" value="PROKAR_LIPOPROTEIN"/>
    <property type="match status" value="1"/>
</dbReference>
<comment type="caution">
    <text evidence="6">The sequence shown here is derived from an EMBL/GenBank/DDBJ whole genome shotgun (WGS) entry which is preliminary data.</text>
</comment>
<dbReference type="RefSeq" id="WP_148955092.1">
    <property type="nucleotide sequence ID" value="NZ_VTEG01000025.1"/>
</dbReference>
<evidence type="ECO:0000256" key="2">
    <source>
        <dbReference type="ARBA" id="ARBA00022448"/>
    </source>
</evidence>
<keyword evidence="2" id="KW-0813">Transport</keyword>
<dbReference type="Pfam" id="PF13458">
    <property type="entry name" value="Peripla_BP_6"/>
    <property type="match status" value="1"/>
</dbReference>
<keyword evidence="4" id="KW-0029">Amino-acid transport</keyword>
<evidence type="ECO:0000256" key="3">
    <source>
        <dbReference type="ARBA" id="ARBA00022729"/>
    </source>
</evidence>
<dbReference type="Gene3D" id="3.40.50.2300">
    <property type="match status" value="2"/>
</dbReference>
<dbReference type="PANTHER" id="PTHR30483:SF38">
    <property type="entry name" value="BLR7848 PROTEIN"/>
    <property type="match status" value="1"/>
</dbReference>
<evidence type="ECO:0000256" key="1">
    <source>
        <dbReference type="ARBA" id="ARBA00010062"/>
    </source>
</evidence>
<proteinExistence type="inferred from homology"/>
<keyword evidence="3" id="KW-0732">Signal</keyword>
<dbReference type="InterPro" id="IPR028082">
    <property type="entry name" value="Peripla_BP_I"/>
</dbReference>
<comment type="similarity">
    <text evidence="1">Belongs to the leucine-binding protein family.</text>
</comment>
<dbReference type="AlphaFoldDB" id="A0A5D4M2X2"/>
<dbReference type="PRINTS" id="PR00337">
    <property type="entry name" value="LEUILEVALBP"/>
</dbReference>
<feature type="domain" description="Leucine-binding protein" evidence="5">
    <location>
        <begin position="35"/>
        <end position="384"/>
    </location>
</feature>
<dbReference type="GO" id="GO:0006865">
    <property type="term" value="P:amino acid transport"/>
    <property type="evidence" value="ECO:0007669"/>
    <property type="project" value="UniProtKB-KW"/>
</dbReference>
<reference evidence="6 7" key="1">
    <citation type="submission" date="2019-08" db="EMBL/GenBank/DDBJ databases">
        <title>Bacillus genomes from the desert of Cuatro Cienegas, Coahuila.</title>
        <authorList>
            <person name="Olmedo-Alvarez G."/>
        </authorList>
    </citation>
    <scope>NUCLEOTIDE SEQUENCE [LARGE SCALE GENOMIC DNA]</scope>
    <source>
        <strain evidence="6 7">CH128b_4D</strain>
    </source>
</reference>
<dbReference type="SUPFAM" id="SSF53822">
    <property type="entry name" value="Periplasmic binding protein-like I"/>
    <property type="match status" value="1"/>
</dbReference>
<accession>A0A5D4M2X2</accession>
<gene>
    <name evidence="6" type="ORF">FZC84_20620</name>
</gene>
<protein>
    <submittedName>
        <fullName evidence="6">ABC transporter substrate-binding protein</fullName>
    </submittedName>
</protein>
<dbReference type="InterPro" id="IPR028081">
    <property type="entry name" value="Leu-bd"/>
</dbReference>
<evidence type="ECO:0000313" key="6">
    <source>
        <dbReference type="EMBL" id="TYR96284.1"/>
    </source>
</evidence>
<organism evidence="6 7">
    <name type="scientific">Rossellomorea vietnamensis</name>
    <dbReference type="NCBI Taxonomy" id="218284"/>
    <lineage>
        <taxon>Bacteria</taxon>
        <taxon>Bacillati</taxon>
        <taxon>Bacillota</taxon>
        <taxon>Bacilli</taxon>
        <taxon>Bacillales</taxon>
        <taxon>Bacillaceae</taxon>
        <taxon>Rossellomorea</taxon>
    </lineage>
</organism>
<evidence type="ECO:0000313" key="7">
    <source>
        <dbReference type="Proteomes" id="UP000325182"/>
    </source>
</evidence>